<dbReference type="Proteomes" id="UP001438707">
    <property type="component" value="Unassembled WGS sequence"/>
</dbReference>
<proteinExistence type="predicted"/>
<name>A0AAW1S7J6_9CHLO</name>
<dbReference type="InterPro" id="IPR036770">
    <property type="entry name" value="Ankyrin_rpt-contain_sf"/>
</dbReference>
<accession>A0AAW1S7J6</accession>
<reference evidence="2 3" key="1">
    <citation type="journal article" date="2024" name="Nat. Commun.">
        <title>Phylogenomics reveals the evolutionary origins of lichenization in chlorophyte algae.</title>
        <authorList>
            <person name="Puginier C."/>
            <person name="Libourel C."/>
            <person name="Otte J."/>
            <person name="Skaloud P."/>
            <person name="Haon M."/>
            <person name="Grisel S."/>
            <person name="Petersen M."/>
            <person name="Berrin J.G."/>
            <person name="Delaux P.M."/>
            <person name="Dal Grande F."/>
            <person name="Keller J."/>
        </authorList>
    </citation>
    <scope>NUCLEOTIDE SEQUENCE [LARGE SCALE GENOMIC DNA]</scope>
    <source>
        <strain evidence="2 3">SAG 2145</strain>
    </source>
</reference>
<evidence type="ECO:0000256" key="1">
    <source>
        <dbReference type="SAM" id="MobiDB-lite"/>
    </source>
</evidence>
<protein>
    <submittedName>
        <fullName evidence="2">Uncharacterized protein</fullName>
    </submittedName>
</protein>
<dbReference type="PANTHER" id="PTHR46586:SF3">
    <property type="entry name" value="ANKYRIN REPEAT-CONTAINING PROTEIN"/>
    <property type="match status" value="1"/>
</dbReference>
<evidence type="ECO:0000313" key="3">
    <source>
        <dbReference type="Proteomes" id="UP001438707"/>
    </source>
</evidence>
<feature type="region of interest" description="Disordered" evidence="1">
    <location>
        <begin position="691"/>
        <end position="717"/>
    </location>
</feature>
<keyword evidence="3" id="KW-1185">Reference proteome</keyword>
<comment type="caution">
    <text evidence="2">The sequence shown here is derived from an EMBL/GenBank/DDBJ whole genome shotgun (WGS) entry which is preliminary data.</text>
</comment>
<dbReference type="EMBL" id="JALJOS010000003">
    <property type="protein sequence ID" value="KAK9841592.1"/>
    <property type="molecule type" value="Genomic_DNA"/>
</dbReference>
<dbReference type="SUPFAM" id="SSF140860">
    <property type="entry name" value="Pseudo ankyrin repeat-like"/>
    <property type="match status" value="2"/>
</dbReference>
<dbReference type="AlphaFoldDB" id="A0AAW1S7J6"/>
<sequence length="717" mass="77177">MLCTSSRLHNTATRWIVSAKPRPWSSQMLDLPRDSEGLAFLAASNPHDLLLIHGLLPASITAAALGDQQAASYLRFAAQHFAAFQSPCRDEIKDIAGAAAALATKQGSDDELEGLLQKGQEKMDILSTRKEYSAGLLYETTRKGMLAELKWLRALCQHDAGAESRLMDIAADEGHLDILQHLRSGPNPAPWGDSCCDHAVPHTECLKWLIDSGCPCHEGTLPGLAVRGDLDTLQWIHAHPQAVVPASFWNATVTAGAAESGSLPLLQWLPAPPLSCPWDSSCKTAAAMKGNLSMLQWLRGQDPPCPWNLNAARVATSRGDMPLLQWLRAQGCPWDALCCFGAARRGDIAMLQWARAQEPPCPWDERSIRAAAGKPSIECLQWLRAQDPPCPWDEVACVMAASRDLRVLKWLREQDPPCPWDADTSETAAMQGNLPMLQWLHEQGCDINGRAYLAAVFRDWRGPHKPVLQWLQGVGVPAPAKAPAADFKDVHILLWWAGKGFCCCPSTTRSSTGPGGATVPSMGSCAGSGVPSQTPPVALTLPSTALHPAMLARTCLSRGSTMNTVATSVSVPYNAAPNVGLWQRRDEQEADYSQIINGDSHQARHDRTGRRGLQHVHGSTVPLSGRFIASHLPACPASDEGGSHPSRLPPLLISHITRMGKGIDDCCPWACVLGVEAVCLVSISSSVPKDFHAGEPPDPAGGASPRQLTMADTAASW</sequence>
<gene>
    <name evidence="2" type="ORF">WJX74_008449</name>
</gene>
<evidence type="ECO:0000313" key="2">
    <source>
        <dbReference type="EMBL" id="KAK9841592.1"/>
    </source>
</evidence>
<organism evidence="2 3">
    <name type="scientific">Apatococcus lobatus</name>
    <dbReference type="NCBI Taxonomy" id="904363"/>
    <lineage>
        <taxon>Eukaryota</taxon>
        <taxon>Viridiplantae</taxon>
        <taxon>Chlorophyta</taxon>
        <taxon>core chlorophytes</taxon>
        <taxon>Trebouxiophyceae</taxon>
        <taxon>Chlorellales</taxon>
        <taxon>Chlorellaceae</taxon>
        <taxon>Apatococcus</taxon>
    </lineage>
</organism>
<dbReference type="Gene3D" id="1.25.40.20">
    <property type="entry name" value="Ankyrin repeat-containing domain"/>
    <property type="match status" value="1"/>
</dbReference>
<dbReference type="SUPFAM" id="SSF48403">
    <property type="entry name" value="Ankyrin repeat"/>
    <property type="match status" value="1"/>
</dbReference>
<dbReference type="InterPro" id="IPR052050">
    <property type="entry name" value="SecEffector_AnkRepeat"/>
</dbReference>
<dbReference type="PANTHER" id="PTHR46586">
    <property type="entry name" value="ANKYRIN REPEAT-CONTAINING PROTEIN"/>
    <property type="match status" value="1"/>
</dbReference>